<keyword evidence="6" id="KW-0732">Signal</keyword>
<dbReference type="EMBL" id="JH767581">
    <property type="protein sequence ID" value="EON66610.1"/>
    <property type="molecule type" value="Genomic_DNA"/>
</dbReference>
<dbReference type="HOGENOM" id="CLU_006633_0_1_1"/>
<dbReference type="GO" id="GO:0005737">
    <property type="term" value="C:cytoplasm"/>
    <property type="evidence" value="ECO:0007669"/>
    <property type="project" value="TreeGrafter"/>
</dbReference>
<comment type="subcellular location">
    <subcellularLocation>
        <location evidence="1">Endomembrane system</location>
    </subcellularLocation>
</comment>
<keyword evidence="9" id="KW-1185">Reference proteome</keyword>
<feature type="region of interest" description="Disordered" evidence="5">
    <location>
        <begin position="863"/>
        <end position="888"/>
    </location>
</feature>
<dbReference type="OrthoDB" id="266334at2759"/>
<dbReference type="GO" id="GO:0034975">
    <property type="term" value="P:protein folding in endoplasmic reticulum"/>
    <property type="evidence" value="ECO:0007669"/>
    <property type="project" value="TreeGrafter"/>
</dbReference>
<feature type="compositionally biased region" description="Low complexity" evidence="5">
    <location>
        <begin position="630"/>
        <end position="665"/>
    </location>
</feature>
<sequence length="1015" mass="109017">MPKSVRYVTLISTALLYASGFAHGANKPTRSTSSLQTSIASPAVSAADALSTSTCQSRMINYITQTLPQQCAKSSWTAVESSSSLRDAETALAADGTYRTGEASSHGGPAAQASTRGIEGQHALSENAKTGTATVTGEPSSTSSEPTISKTSTSTSTAASSTVSPEPEADTESPLDNANFLSFEDWKKQNLAKAGQSPENVGQGRSASSEGRRRPVNINNALDSLGEDTEIELDFGDFGSAGKVEESTPSLASEKSSASEKGAETAETLAASSRARSKDAGKTCKERFNYASFDCAATVLKTNPQCKSSSSVLVENKDSYMLNECAAPNKFIIVELCDDILVDTVVLANFEFFSSMFRTFRISVSDRYPVKTDRWKELGVFEARNSRDMQAFLVENPLIWARYLRVEFLTHYGNEYYCPLSLLRVHGTTMMEEFRHQEEVARGEDDQEDGDIDEPEGEVVQAPSTVPDIPNVGDKTGLRITSEKQQPVKASEEPVLVSESTTAKAAEASPAVQESHQAIEEEPSNRTSALQEPMATTGNETIVASQTSQGLQTAATSADTALSASPDANDQNITLAATPTELSAPSVVSNRSVSSNSTSAIGLKTREPDNPLDPTSQARSTASNFTASPSSVGSNNDSQLSSSSLEPQSPSTNAPSTSAPLATSNGTQSRHLVSKSSPAAAPTTSTSKISSPQSNGSRPAPSSTKPQPANPTTQESFFKSIHKRLQMLEANSTLSLQYIEEQSRILRDAFTKVEKRQLAKTETFLNHLNSSVIAELKGFRQQYDQLWQSTVIELSNHREQHQREMLAISSRLTLLADELVYQKRMSVVQTTLILLCLGLVLFVRSGTSSLEFPLVQQMMHHKPQSSALRLRSPSPPSGSPSPRYNGGGVARRRFRIFRSESSGHLSEGSADGQRSPNTEFEPPTVTSDPEEGAEVLPPDGLREIQSGPATPRGTRDMQPSWNGDEVEGVVARLNPRPEAGANGLRRRSPLRRYEGAEYGSDDSAGPDGVVEMMIA</sequence>
<dbReference type="OMA" id="EFFCPVS"/>
<feature type="compositionally biased region" description="Polar residues" evidence="5">
    <location>
        <begin position="613"/>
        <end position="629"/>
    </location>
</feature>
<feature type="compositionally biased region" description="Polar residues" evidence="5">
    <location>
        <begin position="197"/>
        <end position="209"/>
    </location>
</feature>
<feature type="region of interest" description="Disordered" evidence="5">
    <location>
        <begin position="900"/>
        <end position="1015"/>
    </location>
</feature>
<evidence type="ECO:0000313" key="9">
    <source>
        <dbReference type="Proteomes" id="UP000016924"/>
    </source>
</evidence>
<dbReference type="Pfam" id="PF07738">
    <property type="entry name" value="Sad1_UNC"/>
    <property type="match status" value="1"/>
</dbReference>
<dbReference type="InterPro" id="IPR012919">
    <property type="entry name" value="SUN_dom"/>
</dbReference>
<evidence type="ECO:0000256" key="4">
    <source>
        <dbReference type="ARBA" id="ARBA00023136"/>
    </source>
</evidence>
<dbReference type="PANTHER" id="PTHR12953:SF0">
    <property type="entry name" value="SUN DOMAIN-CONTAINING OSSIFICATION FACTOR"/>
    <property type="match status" value="1"/>
</dbReference>
<feature type="compositionally biased region" description="Polar residues" evidence="5">
    <location>
        <begin position="525"/>
        <end position="552"/>
    </location>
</feature>
<feature type="compositionally biased region" description="Low complexity" evidence="5">
    <location>
        <begin position="586"/>
        <end position="599"/>
    </location>
</feature>
<feature type="compositionally biased region" description="Low complexity" evidence="5">
    <location>
        <begin position="674"/>
        <end position="694"/>
    </location>
</feature>
<gene>
    <name evidence="8" type="ORF">W97_05856</name>
</gene>
<keyword evidence="3" id="KW-1133">Transmembrane helix</keyword>
<feature type="chain" id="PRO_5004461236" description="SUN domain-containing protein" evidence="6">
    <location>
        <begin position="25"/>
        <end position="1015"/>
    </location>
</feature>
<dbReference type="GO" id="GO:0016020">
    <property type="term" value="C:membrane"/>
    <property type="evidence" value="ECO:0007669"/>
    <property type="project" value="InterPro"/>
</dbReference>
<feature type="compositionally biased region" description="Low complexity" evidence="5">
    <location>
        <begin position="247"/>
        <end position="256"/>
    </location>
</feature>
<keyword evidence="4" id="KW-0472">Membrane</keyword>
<feature type="region of interest" description="Disordered" evidence="5">
    <location>
        <begin position="239"/>
        <end position="275"/>
    </location>
</feature>
<proteinExistence type="predicted"/>
<feature type="compositionally biased region" description="Polar residues" evidence="5">
    <location>
        <begin position="695"/>
        <end position="714"/>
    </location>
</feature>
<evidence type="ECO:0000256" key="6">
    <source>
        <dbReference type="SAM" id="SignalP"/>
    </source>
</evidence>
<dbReference type="eggNOG" id="KOG1396">
    <property type="taxonomic scope" value="Eukaryota"/>
</dbReference>
<feature type="region of interest" description="Disordered" evidence="5">
    <location>
        <begin position="438"/>
        <end position="714"/>
    </location>
</feature>
<dbReference type="InterPro" id="IPR045120">
    <property type="entry name" value="Suco/Slp1-like"/>
</dbReference>
<dbReference type="RefSeq" id="XP_007781927.1">
    <property type="nucleotide sequence ID" value="XM_007783737.1"/>
</dbReference>
<evidence type="ECO:0000256" key="2">
    <source>
        <dbReference type="ARBA" id="ARBA00022692"/>
    </source>
</evidence>
<reference evidence="9" key="1">
    <citation type="submission" date="2012-06" db="EMBL/GenBank/DDBJ databases">
        <title>The genome sequence of Coniosporium apollinis CBS 100218.</title>
        <authorList>
            <consortium name="The Broad Institute Genome Sequencing Platform"/>
            <person name="Cuomo C."/>
            <person name="Gorbushina A."/>
            <person name="Noack S."/>
            <person name="Walker B."/>
            <person name="Young S.K."/>
            <person name="Zeng Q."/>
            <person name="Gargeya S."/>
            <person name="Fitzgerald M."/>
            <person name="Haas B."/>
            <person name="Abouelleil A."/>
            <person name="Alvarado L."/>
            <person name="Arachchi H.M."/>
            <person name="Berlin A.M."/>
            <person name="Chapman S.B."/>
            <person name="Goldberg J."/>
            <person name="Griggs A."/>
            <person name="Gujja S."/>
            <person name="Hansen M."/>
            <person name="Howarth C."/>
            <person name="Imamovic A."/>
            <person name="Larimer J."/>
            <person name="McCowan C."/>
            <person name="Montmayeur A."/>
            <person name="Murphy C."/>
            <person name="Neiman D."/>
            <person name="Pearson M."/>
            <person name="Priest M."/>
            <person name="Roberts A."/>
            <person name="Saif S."/>
            <person name="Shea T."/>
            <person name="Sisk P."/>
            <person name="Sykes S."/>
            <person name="Wortman J."/>
            <person name="Nusbaum C."/>
            <person name="Birren B."/>
        </authorList>
    </citation>
    <scope>NUCLEOTIDE SEQUENCE [LARGE SCALE GENOMIC DNA]</scope>
    <source>
        <strain evidence="9">CBS 100218</strain>
    </source>
</reference>
<feature type="region of interest" description="Disordered" evidence="5">
    <location>
        <begin position="99"/>
        <end position="176"/>
    </location>
</feature>
<dbReference type="Gene3D" id="2.60.120.260">
    <property type="entry name" value="Galactose-binding domain-like"/>
    <property type="match status" value="1"/>
</dbReference>
<feature type="signal peptide" evidence="6">
    <location>
        <begin position="1"/>
        <end position="24"/>
    </location>
</feature>
<feature type="compositionally biased region" description="Low complexity" evidence="5">
    <location>
        <begin position="134"/>
        <end position="164"/>
    </location>
</feature>
<dbReference type="STRING" id="1168221.R7YXG9"/>
<keyword evidence="2" id="KW-0812">Transmembrane</keyword>
<dbReference type="FunFam" id="2.60.120.260:FF:000082">
    <property type="entry name" value="Sad1/UNC domain protein"/>
    <property type="match status" value="1"/>
</dbReference>
<organism evidence="8 9">
    <name type="scientific">Coniosporium apollinis (strain CBS 100218)</name>
    <name type="common">Rock-inhabiting black yeast</name>
    <dbReference type="NCBI Taxonomy" id="1168221"/>
    <lineage>
        <taxon>Eukaryota</taxon>
        <taxon>Fungi</taxon>
        <taxon>Dikarya</taxon>
        <taxon>Ascomycota</taxon>
        <taxon>Pezizomycotina</taxon>
        <taxon>Dothideomycetes</taxon>
        <taxon>Dothideomycetes incertae sedis</taxon>
        <taxon>Coniosporium</taxon>
    </lineage>
</organism>
<feature type="domain" description="SUN" evidence="7">
    <location>
        <begin position="262"/>
        <end position="430"/>
    </location>
</feature>
<evidence type="ECO:0000256" key="3">
    <source>
        <dbReference type="ARBA" id="ARBA00022989"/>
    </source>
</evidence>
<feature type="region of interest" description="Disordered" evidence="5">
    <location>
        <begin position="191"/>
        <end position="216"/>
    </location>
</feature>
<dbReference type="GO" id="GO:0012505">
    <property type="term" value="C:endomembrane system"/>
    <property type="evidence" value="ECO:0007669"/>
    <property type="project" value="UniProtKB-SubCell"/>
</dbReference>
<dbReference type="Proteomes" id="UP000016924">
    <property type="component" value="Unassembled WGS sequence"/>
</dbReference>
<evidence type="ECO:0000256" key="5">
    <source>
        <dbReference type="SAM" id="MobiDB-lite"/>
    </source>
</evidence>
<protein>
    <recommendedName>
        <fullName evidence="7">SUN domain-containing protein</fullName>
    </recommendedName>
</protein>
<feature type="compositionally biased region" description="Acidic residues" evidence="5">
    <location>
        <begin position="445"/>
        <end position="457"/>
    </location>
</feature>
<evidence type="ECO:0000259" key="7">
    <source>
        <dbReference type="PROSITE" id="PS51469"/>
    </source>
</evidence>
<feature type="compositionally biased region" description="Low complexity" evidence="5">
    <location>
        <begin position="498"/>
        <end position="511"/>
    </location>
</feature>
<accession>R7YXG9</accession>
<evidence type="ECO:0000313" key="8">
    <source>
        <dbReference type="EMBL" id="EON66610.1"/>
    </source>
</evidence>
<feature type="compositionally biased region" description="Low complexity" evidence="5">
    <location>
        <begin position="553"/>
        <end position="568"/>
    </location>
</feature>
<evidence type="ECO:0000256" key="1">
    <source>
        <dbReference type="ARBA" id="ARBA00004308"/>
    </source>
</evidence>
<dbReference type="PANTHER" id="PTHR12953">
    <property type="entry name" value="MEMBRANE PROTEIN CH1 RELATED"/>
    <property type="match status" value="1"/>
</dbReference>
<dbReference type="GeneID" id="19903167"/>
<dbReference type="AlphaFoldDB" id="R7YXG9"/>
<name>R7YXG9_CONA1</name>
<feature type="compositionally biased region" description="Polar residues" evidence="5">
    <location>
        <begin position="569"/>
        <end position="583"/>
    </location>
</feature>
<dbReference type="PROSITE" id="PS51469">
    <property type="entry name" value="SUN"/>
    <property type="match status" value="1"/>
</dbReference>